<dbReference type="PANTHER" id="PTHR30627">
    <property type="entry name" value="PEPTIDOGLYCAN D,D-TRANSPEPTIDASE"/>
    <property type="match status" value="1"/>
</dbReference>
<evidence type="ECO:0000256" key="4">
    <source>
        <dbReference type="SAM" id="MobiDB-lite"/>
    </source>
</evidence>
<dbReference type="InterPro" id="IPR050515">
    <property type="entry name" value="Beta-lactam/transpept"/>
</dbReference>
<evidence type="ECO:0000259" key="7">
    <source>
        <dbReference type="Pfam" id="PF03717"/>
    </source>
</evidence>
<reference evidence="8" key="1">
    <citation type="submission" date="2022-10" db="EMBL/GenBank/DDBJ databases">
        <title>The complete genomes of actinobacterial strains from the NBC collection.</title>
        <authorList>
            <person name="Joergensen T.S."/>
            <person name="Alvarez Arevalo M."/>
            <person name="Sterndorff E.B."/>
            <person name="Faurdal D."/>
            <person name="Vuksanovic O."/>
            <person name="Mourched A.-S."/>
            <person name="Charusanti P."/>
            <person name="Shaw S."/>
            <person name="Blin K."/>
            <person name="Weber T."/>
        </authorList>
    </citation>
    <scope>NUCLEOTIDE SEQUENCE</scope>
    <source>
        <strain evidence="8">NBC_00148</strain>
    </source>
</reference>
<dbReference type="Pfam" id="PF00905">
    <property type="entry name" value="Transpeptidase"/>
    <property type="match status" value="1"/>
</dbReference>
<evidence type="ECO:0000256" key="3">
    <source>
        <dbReference type="ARBA" id="ARBA00023136"/>
    </source>
</evidence>
<feature type="compositionally biased region" description="Low complexity" evidence="4">
    <location>
        <begin position="12"/>
        <end position="21"/>
    </location>
</feature>
<evidence type="ECO:0000256" key="1">
    <source>
        <dbReference type="ARBA" id="ARBA00004370"/>
    </source>
</evidence>
<dbReference type="SUPFAM" id="SSF56601">
    <property type="entry name" value="beta-lactamase/transpeptidase-like"/>
    <property type="match status" value="1"/>
</dbReference>
<sequence length="663" mass="70436">MPSKEPPRRRVPGPARSRNAAGGSGRPRPAARPDPRRPGRPVARKRRGGSSRSIRLGSPRPRLRLISLCLTLVMLAFVIRLLQVQAVDASTYAAKAEKNRYLEYTIAAERGEITDRSGIALATSVDAHDITADPKLFTPEDSKAPDAPQQAAALLAPILGKDEAELAKKLSTPKSRYTVLARRQTPQVWKQIKDLKSVFAEKAAEDKAKGGPGADVLAGVLQEPTTRRVYPNGDLAAGILGFVNAEGKGGGGLEAQLNKQLQGEDGKIRYAQAGGRPVPTAGSTEIPAVAGADVELTIDRDIQWAAQRAIADQVEKSQADRGYVIVQNTRTGEVLAMANAPGYDPNDLARSNAAGLGNAALQDVYEPGSTSKVMSMAAVLEEGAATPGTHVTVPNRLHRGDRLFRDDIDHPTWYLTLNGVLAKSSNIGTILATGQLGKTQAEANKVLHSYLRKFGIGSTTGLDYPGESPGILAKPQDWSTSQQYTIPFGQGLSLNAMQAASVYSTIANGGVRIEPSLVRGTKGADGRYTASEAPERTRVVSEKTAGTLAKMLESVVDDREGTGTKAHIQGYRVAGKTGTANRVDPVRGIYKGYTASFAGFAPADDPQVTVYCAIQNPTKGSYFGGQICGPIYKKVMEFALKTLQTPPSGSDPARLPVSFKPGE</sequence>
<keyword evidence="5" id="KW-0812">Transmembrane</keyword>
<comment type="subcellular location">
    <subcellularLocation>
        <location evidence="1">Membrane</location>
    </subcellularLocation>
</comment>
<feature type="domain" description="Penicillin-binding protein transpeptidase" evidence="6">
    <location>
        <begin position="322"/>
        <end position="637"/>
    </location>
</feature>
<dbReference type="InterPro" id="IPR005311">
    <property type="entry name" value="PBP_dimer"/>
</dbReference>
<dbReference type="InterPro" id="IPR001460">
    <property type="entry name" value="PCN-bd_Tpept"/>
</dbReference>
<organism evidence="8">
    <name type="scientific">Streptomyces sp. NBC_00148</name>
    <dbReference type="NCBI Taxonomy" id="2903626"/>
    <lineage>
        <taxon>Bacteria</taxon>
        <taxon>Bacillati</taxon>
        <taxon>Actinomycetota</taxon>
        <taxon>Actinomycetes</taxon>
        <taxon>Kitasatosporales</taxon>
        <taxon>Streptomycetaceae</taxon>
        <taxon>Streptomyces</taxon>
    </lineage>
</organism>
<feature type="domain" description="Penicillin-binding protein dimerisation" evidence="7">
    <location>
        <begin position="106"/>
        <end position="277"/>
    </location>
</feature>
<keyword evidence="5" id="KW-1133">Transmembrane helix</keyword>
<dbReference type="SUPFAM" id="SSF56519">
    <property type="entry name" value="Penicillin binding protein dimerisation domain"/>
    <property type="match status" value="1"/>
</dbReference>
<feature type="compositionally biased region" description="Basic residues" evidence="4">
    <location>
        <begin position="38"/>
        <end position="49"/>
    </location>
</feature>
<feature type="transmembrane region" description="Helical" evidence="5">
    <location>
        <begin position="63"/>
        <end position="82"/>
    </location>
</feature>
<dbReference type="GO" id="GO:0071555">
    <property type="term" value="P:cell wall organization"/>
    <property type="evidence" value="ECO:0007669"/>
    <property type="project" value="TreeGrafter"/>
</dbReference>
<dbReference type="Pfam" id="PF03717">
    <property type="entry name" value="PBP_dimer"/>
    <property type="match status" value="1"/>
</dbReference>
<dbReference type="InterPro" id="IPR036138">
    <property type="entry name" value="PBP_dimer_sf"/>
</dbReference>
<dbReference type="GO" id="GO:0008658">
    <property type="term" value="F:penicillin binding"/>
    <property type="evidence" value="ECO:0007669"/>
    <property type="project" value="InterPro"/>
</dbReference>
<dbReference type="Gene3D" id="3.30.450.330">
    <property type="match status" value="1"/>
</dbReference>
<name>A0AAU1LPG7_9ACTN</name>
<dbReference type="EMBL" id="CP108169">
    <property type="protein sequence ID" value="WTQ73093.1"/>
    <property type="molecule type" value="Genomic_DNA"/>
</dbReference>
<evidence type="ECO:0000256" key="5">
    <source>
        <dbReference type="SAM" id="Phobius"/>
    </source>
</evidence>
<evidence type="ECO:0000259" key="6">
    <source>
        <dbReference type="Pfam" id="PF00905"/>
    </source>
</evidence>
<dbReference type="Gene3D" id="3.90.1310.10">
    <property type="entry name" value="Penicillin-binding protein 2a (Domain 2)"/>
    <property type="match status" value="1"/>
</dbReference>
<evidence type="ECO:0000256" key="2">
    <source>
        <dbReference type="ARBA" id="ARBA00007171"/>
    </source>
</evidence>
<evidence type="ECO:0000313" key="8">
    <source>
        <dbReference type="EMBL" id="WTQ73093.1"/>
    </source>
</evidence>
<protein>
    <submittedName>
        <fullName evidence="8">Penicillin-binding protein 2</fullName>
    </submittedName>
</protein>
<comment type="similarity">
    <text evidence="2">Belongs to the transpeptidase family.</text>
</comment>
<keyword evidence="3 5" id="KW-0472">Membrane</keyword>
<gene>
    <name evidence="8" type="ORF">OG222_08360</name>
</gene>
<dbReference type="PANTHER" id="PTHR30627:SF1">
    <property type="entry name" value="PEPTIDOGLYCAN D,D-TRANSPEPTIDASE FTSI"/>
    <property type="match status" value="1"/>
</dbReference>
<dbReference type="AlphaFoldDB" id="A0AAU1LPG7"/>
<accession>A0AAU1LPG7</accession>
<dbReference type="InterPro" id="IPR012338">
    <property type="entry name" value="Beta-lactam/transpept-like"/>
</dbReference>
<dbReference type="Gene3D" id="3.40.710.10">
    <property type="entry name" value="DD-peptidase/beta-lactamase superfamily"/>
    <property type="match status" value="1"/>
</dbReference>
<proteinExistence type="inferred from homology"/>
<feature type="region of interest" description="Disordered" evidence="4">
    <location>
        <begin position="1"/>
        <end position="57"/>
    </location>
</feature>
<dbReference type="GO" id="GO:0005886">
    <property type="term" value="C:plasma membrane"/>
    <property type="evidence" value="ECO:0007669"/>
    <property type="project" value="TreeGrafter"/>
</dbReference>